<evidence type="ECO:0000256" key="4">
    <source>
        <dbReference type="ARBA" id="ARBA00022683"/>
    </source>
</evidence>
<evidence type="ECO:0000313" key="9">
    <source>
        <dbReference type="EMBL" id="RHB07200.1"/>
    </source>
</evidence>
<feature type="modified residue" description="Phosphohistidine; by HPr" evidence="7">
    <location>
        <position position="79"/>
    </location>
</feature>
<keyword evidence="2" id="KW-0762">Sugar transport</keyword>
<gene>
    <name evidence="9" type="ORF">DW907_05345</name>
    <name evidence="8" type="ORF">DWX92_04900</name>
</gene>
<evidence type="ECO:0000256" key="3">
    <source>
        <dbReference type="ARBA" id="ARBA00022679"/>
    </source>
</evidence>
<organism evidence="9 11">
    <name type="scientific">Holdemanella biformis</name>
    <dbReference type="NCBI Taxonomy" id="1735"/>
    <lineage>
        <taxon>Bacteria</taxon>
        <taxon>Bacillati</taxon>
        <taxon>Bacillota</taxon>
        <taxon>Erysipelotrichia</taxon>
        <taxon>Erysipelotrichales</taxon>
        <taxon>Erysipelotrichaceae</taxon>
        <taxon>Holdemanella</taxon>
    </lineage>
</organism>
<dbReference type="AlphaFoldDB" id="A0A413UDC7"/>
<dbReference type="GO" id="GO:0009401">
    <property type="term" value="P:phosphoenolpyruvate-dependent sugar phosphotransferase system"/>
    <property type="evidence" value="ECO:0007669"/>
    <property type="project" value="UniProtKB-KW"/>
</dbReference>
<keyword evidence="6" id="KW-0479">Metal-binding</keyword>
<evidence type="ECO:0000313" key="10">
    <source>
        <dbReference type="Proteomes" id="UP000285274"/>
    </source>
</evidence>
<evidence type="ECO:0000256" key="5">
    <source>
        <dbReference type="PIRSR" id="PIRSR000699-1"/>
    </source>
</evidence>
<feature type="active site" description="Tele-phosphohistidine intermediate" evidence="5">
    <location>
        <position position="79"/>
    </location>
</feature>
<dbReference type="InterPro" id="IPR003188">
    <property type="entry name" value="PTS_IIA_lac/cel"/>
</dbReference>
<dbReference type="PIRSF" id="PIRSF000699">
    <property type="entry name" value="PTS_IILac_III"/>
    <property type="match status" value="1"/>
</dbReference>
<dbReference type="PROSITE" id="PS51095">
    <property type="entry name" value="PTS_EIIA_TYPE_3"/>
    <property type="match status" value="1"/>
</dbReference>
<dbReference type="PANTHER" id="PTHR34382:SF7">
    <property type="entry name" value="PTS SYSTEM N,N'-DIACETYLCHITOBIOSE-SPECIFIC EIIA COMPONENT"/>
    <property type="match status" value="1"/>
</dbReference>
<comment type="caution">
    <text evidence="9">The sequence shown here is derived from an EMBL/GenBank/DDBJ whole genome shotgun (WGS) entry which is preliminary data.</text>
</comment>
<feature type="binding site" evidence="6">
    <location>
        <position position="82"/>
    </location>
    <ligand>
        <name>Mg(2+)</name>
        <dbReference type="ChEBI" id="CHEBI:18420"/>
        <note>ligand shared between all trimeric partners</note>
    </ligand>
</feature>
<evidence type="ECO:0000256" key="7">
    <source>
        <dbReference type="PROSITE-ProRule" id="PRU00418"/>
    </source>
</evidence>
<dbReference type="Gene3D" id="1.20.58.80">
    <property type="entry name" value="Phosphotransferase system, lactose/cellobiose-type IIA subunit"/>
    <property type="match status" value="1"/>
</dbReference>
<evidence type="ECO:0000313" key="8">
    <source>
        <dbReference type="EMBL" id="RGS47099.1"/>
    </source>
</evidence>
<keyword evidence="4" id="KW-0598">Phosphotransferase system</keyword>
<keyword evidence="6" id="KW-0460">Magnesium</keyword>
<dbReference type="GO" id="GO:0046872">
    <property type="term" value="F:metal ion binding"/>
    <property type="evidence" value="ECO:0007669"/>
    <property type="project" value="UniProtKB-KW"/>
</dbReference>
<dbReference type="InterPro" id="IPR036542">
    <property type="entry name" value="PTS_IIA_lac/cel_sf"/>
</dbReference>
<evidence type="ECO:0000313" key="11">
    <source>
        <dbReference type="Proteomes" id="UP000285288"/>
    </source>
</evidence>
<dbReference type="SUPFAM" id="SSF46973">
    <property type="entry name" value="Enzyme IIa from lactose specific PTS, IIa-lac"/>
    <property type="match status" value="1"/>
</dbReference>
<dbReference type="GO" id="GO:0016740">
    <property type="term" value="F:transferase activity"/>
    <property type="evidence" value="ECO:0007669"/>
    <property type="project" value="UniProtKB-KW"/>
</dbReference>
<dbReference type="EMBL" id="QSGD01000015">
    <property type="protein sequence ID" value="RHB07200.1"/>
    <property type="molecule type" value="Genomic_DNA"/>
</dbReference>
<reference evidence="10 11" key="1">
    <citation type="submission" date="2018-08" db="EMBL/GenBank/DDBJ databases">
        <title>A genome reference for cultivated species of the human gut microbiota.</title>
        <authorList>
            <person name="Zou Y."/>
            <person name="Xue W."/>
            <person name="Luo G."/>
        </authorList>
    </citation>
    <scope>NUCLEOTIDE SEQUENCE [LARGE SCALE GENOMIC DNA]</scope>
    <source>
        <strain evidence="8 10">AF22-10AC</strain>
        <strain evidence="9 11">AM42-13AC</strain>
    </source>
</reference>
<dbReference type="PANTHER" id="PTHR34382">
    <property type="entry name" value="PTS SYSTEM N,N'-DIACETYLCHITOBIOSE-SPECIFIC EIIA COMPONENT"/>
    <property type="match status" value="1"/>
</dbReference>
<evidence type="ECO:0000256" key="2">
    <source>
        <dbReference type="ARBA" id="ARBA00022597"/>
    </source>
</evidence>
<evidence type="ECO:0000256" key="6">
    <source>
        <dbReference type="PIRSR" id="PIRSR000699-2"/>
    </source>
</evidence>
<dbReference type="RefSeq" id="WP_118011215.1">
    <property type="nucleotide sequence ID" value="NZ_CATYGP010000083.1"/>
</dbReference>
<dbReference type="Proteomes" id="UP000285288">
    <property type="component" value="Unassembled WGS sequence"/>
</dbReference>
<accession>A0A413UDC7</accession>
<keyword evidence="3" id="KW-0808">Transferase</keyword>
<evidence type="ECO:0000256" key="1">
    <source>
        <dbReference type="ARBA" id="ARBA00022448"/>
    </source>
</evidence>
<proteinExistence type="predicted"/>
<keyword evidence="1" id="KW-0813">Transport</keyword>
<dbReference type="Pfam" id="PF02255">
    <property type="entry name" value="PTS_IIA"/>
    <property type="match status" value="1"/>
</dbReference>
<comment type="cofactor">
    <cofactor evidence="6">
        <name>Mg(2+)</name>
        <dbReference type="ChEBI" id="CHEBI:18420"/>
    </cofactor>
    <text evidence="6">Binds 1 Mg(2+) ion per trimer.</text>
</comment>
<sequence length="106" mass="12059">MANVEQISQVAMQVITYAGMAKSSYLEALKYYRENDQTAYEQSMSNGDESFSQAHEAHLQLLQQEMNTQEPQITMLMAHAEDQLMSAETIKTLIQEIILLIESRGK</sequence>
<name>A0A413UDC7_9FIRM</name>
<dbReference type="EMBL" id="QRVM01000016">
    <property type="protein sequence ID" value="RGS47099.1"/>
    <property type="molecule type" value="Genomic_DNA"/>
</dbReference>
<protein>
    <submittedName>
        <fullName evidence="9">PTS lactose/cellobiose transporter subunit IIA</fullName>
    </submittedName>
</protein>
<dbReference type="Proteomes" id="UP000285274">
    <property type="component" value="Unassembled WGS sequence"/>
</dbReference>